<dbReference type="GO" id="GO:0009103">
    <property type="term" value="P:lipopolysaccharide biosynthetic process"/>
    <property type="evidence" value="ECO:0007669"/>
    <property type="project" value="UniProtKB-ARBA"/>
</dbReference>
<name>A0A1F7UN51_9BACT</name>
<feature type="transmembrane region" description="Helical" evidence="8">
    <location>
        <begin position="84"/>
        <end position="101"/>
    </location>
</feature>
<dbReference type="Proteomes" id="UP000176598">
    <property type="component" value="Unassembled WGS sequence"/>
</dbReference>
<organism evidence="9 10">
    <name type="scientific">Candidatus Uhrbacteria bacterium RIFCSPHIGHO2_12_FULL_57_11</name>
    <dbReference type="NCBI Taxonomy" id="1802398"/>
    <lineage>
        <taxon>Bacteria</taxon>
        <taxon>Candidatus Uhriibacteriota</taxon>
    </lineage>
</organism>
<sequence>MNFNRWKFPILCAAVLAVMAALYLANAIVRHDYYDEGVYLRDAELVAAGLQPYRDFVLLHPPVGVKLWAVLLRLGAAAETVKKINLLFSGALVVLVMTLVRRLGGPLWSSAFSGILLAANVHFWLFSRFIHLELLLSFFLLCSATLFLLGKGKVSAVGAGVFAALAIGTKFTAIFLIVPLAALLIVRRGDRRRLYLAAGAGLVVLLVVLSDLRFPEVRRLLIDSQFSRPSGLPGSRIGLLYGIFLQDPLFWLVAAAAPLILLAARGQDQDLRRPAAVIIGAGILATVLSAVVPRNFHDYYIFFTLPFLAAGIGLCAASFPAARRVTLAVSAMALIWIGLWRFVLPDDWSDPPVISALRAGTGTVFVENPMLARLAGREPCPGYYFSDPYSLGLLGVSSERLWEDLGRCDEVLLDRKSVASEVVVVPYEIRSRLRQEGELIYRDDRYRLYRLK</sequence>
<feature type="transmembrane region" description="Helical" evidence="8">
    <location>
        <begin position="161"/>
        <end position="186"/>
    </location>
</feature>
<dbReference type="InterPro" id="IPR050297">
    <property type="entry name" value="LipidA_mod_glycosyltrf_83"/>
</dbReference>
<gene>
    <name evidence="9" type="ORF">A3F28_01380</name>
</gene>
<feature type="transmembrane region" description="Helical" evidence="8">
    <location>
        <begin position="132"/>
        <end position="149"/>
    </location>
</feature>
<feature type="transmembrane region" description="Helical" evidence="8">
    <location>
        <begin position="299"/>
        <end position="319"/>
    </location>
</feature>
<evidence type="ECO:0000256" key="7">
    <source>
        <dbReference type="ARBA" id="ARBA00023136"/>
    </source>
</evidence>
<dbReference type="GO" id="GO:0005886">
    <property type="term" value="C:plasma membrane"/>
    <property type="evidence" value="ECO:0007669"/>
    <property type="project" value="UniProtKB-SubCell"/>
</dbReference>
<reference evidence="9 10" key="1">
    <citation type="journal article" date="2016" name="Nat. Commun.">
        <title>Thousands of microbial genomes shed light on interconnected biogeochemical processes in an aquifer system.</title>
        <authorList>
            <person name="Anantharaman K."/>
            <person name="Brown C.T."/>
            <person name="Hug L.A."/>
            <person name="Sharon I."/>
            <person name="Castelle C.J."/>
            <person name="Probst A.J."/>
            <person name="Thomas B.C."/>
            <person name="Singh A."/>
            <person name="Wilkins M.J."/>
            <person name="Karaoz U."/>
            <person name="Brodie E.L."/>
            <person name="Williams K.H."/>
            <person name="Hubbard S.S."/>
            <person name="Banfield J.F."/>
        </authorList>
    </citation>
    <scope>NUCLEOTIDE SEQUENCE [LARGE SCALE GENOMIC DNA]</scope>
</reference>
<keyword evidence="7 8" id="KW-0472">Membrane</keyword>
<evidence type="ECO:0000256" key="6">
    <source>
        <dbReference type="ARBA" id="ARBA00022989"/>
    </source>
</evidence>
<dbReference type="AlphaFoldDB" id="A0A1F7UN51"/>
<protein>
    <submittedName>
        <fullName evidence="9">Uncharacterized protein</fullName>
    </submittedName>
</protein>
<keyword evidence="4" id="KW-0808">Transferase</keyword>
<evidence type="ECO:0000256" key="1">
    <source>
        <dbReference type="ARBA" id="ARBA00004651"/>
    </source>
</evidence>
<dbReference type="EMBL" id="MGEG01000008">
    <property type="protein sequence ID" value="OGL79710.1"/>
    <property type="molecule type" value="Genomic_DNA"/>
</dbReference>
<evidence type="ECO:0000256" key="2">
    <source>
        <dbReference type="ARBA" id="ARBA00022475"/>
    </source>
</evidence>
<evidence type="ECO:0000256" key="5">
    <source>
        <dbReference type="ARBA" id="ARBA00022692"/>
    </source>
</evidence>
<feature type="transmembrane region" description="Helical" evidence="8">
    <location>
        <begin position="326"/>
        <end position="344"/>
    </location>
</feature>
<evidence type="ECO:0000256" key="8">
    <source>
        <dbReference type="SAM" id="Phobius"/>
    </source>
</evidence>
<feature type="transmembrane region" description="Helical" evidence="8">
    <location>
        <begin position="51"/>
        <end position="72"/>
    </location>
</feature>
<keyword evidence="5 8" id="KW-0812">Transmembrane</keyword>
<accession>A0A1F7UN51</accession>
<evidence type="ECO:0000313" key="10">
    <source>
        <dbReference type="Proteomes" id="UP000176598"/>
    </source>
</evidence>
<proteinExistence type="predicted"/>
<feature type="transmembrane region" description="Helical" evidence="8">
    <location>
        <begin position="193"/>
        <end position="210"/>
    </location>
</feature>
<keyword evidence="3" id="KW-0328">Glycosyltransferase</keyword>
<dbReference type="PANTHER" id="PTHR33908">
    <property type="entry name" value="MANNOSYLTRANSFERASE YKCB-RELATED"/>
    <property type="match status" value="1"/>
</dbReference>
<dbReference type="GO" id="GO:0016763">
    <property type="term" value="F:pentosyltransferase activity"/>
    <property type="evidence" value="ECO:0007669"/>
    <property type="project" value="TreeGrafter"/>
</dbReference>
<feature type="transmembrane region" description="Helical" evidence="8">
    <location>
        <begin position="275"/>
        <end position="293"/>
    </location>
</feature>
<evidence type="ECO:0000256" key="3">
    <source>
        <dbReference type="ARBA" id="ARBA00022676"/>
    </source>
</evidence>
<dbReference type="PANTHER" id="PTHR33908:SF11">
    <property type="entry name" value="MEMBRANE PROTEIN"/>
    <property type="match status" value="1"/>
</dbReference>
<comment type="caution">
    <text evidence="9">The sequence shown here is derived from an EMBL/GenBank/DDBJ whole genome shotgun (WGS) entry which is preliminary data.</text>
</comment>
<feature type="transmembrane region" description="Helical" evidence="8">
    <location>
        <begin position="107"/>
        <end position="125"/>
    </location>
</feature>
<keyword evidence="2" id="KW-1003">Cell membrane</keyword>
<evidence type="ECO:0000256" key="4">
    <source>
        <dbReference type="ARBA" id="ARBA00022679"/>
    </source>
</evidence>
<evidence type="ECO:0000313" key="9">
    <source>
        <dbReference type="EMBL" id="OGL79710.1"/>
    </source>
</evidence>
<feature type="transmembrane region" description="Helical" evidence="8">
    <location>
        <begin position="239"/>
        <end position="263"/>
    </location>
</feature>
<comment type="subcellular location">
    <subcellularLocation>
        <location evidence="1">Cell membrane</location>
        <topology evidence="1">Multi-pass membrane protein</topology>
    </subcellularLocation>
</comment>
<keyword evidence="6 8" id="KW-1133">Transmembrane helix</keyword>